<protein>
    <submittedName>
        <fullName evidence="2">Uncharacterized protein</fullName>
    </submittedName>
</protein>
<keyword evidence="1" id="KW-0472">Membrane</keyword>
<evidence type="ECO:0000313" key="2">
    <source>
        <dbReference type="EMBL" id="QIZ23343.1"/>
    </source>
</evidence>
<organism evidence="2">
    <name type="scientific">Pseudomonas aeruginosa</name>
    <dbReference type="NCBI Taxonomy" id="287"/>
    <lineage>
        <taxon>Bacteria</taxon>
        <taxon>Pseudomonadati</taxon>
        <taxon>Pseudomonadota</taxon>
        <taxon>Gammaproteobacteria</taxon>
        <taxon>Pseudomonadales</taxon>
        <taxon>Pseudomonadaceae</taxon>
        <taxon>Pseudomonas</taxon>
    </lineage>
</organism>
<reference evidence="2" key="1">
    <citation type="submission" date="2020-01" db="EMBL/GenBank/DDBJ databases">
        <authorList>
            <person name="Zhou D."/>
        </authorList>
    </citation>
    <scope>NUCLEOTIDE SEQUENCE</scope>
    <source>
        <strain evidence="2">201330</strain>
        <plasmid evidence="2">p201330-IMP</plasmid>
    </source>
</reference>
<keyword evidence="1" id="KW-0812">Transmembrane</keyword>
<geneLocation type="plasmid" evidence="2">
    <name>p201330-IMP</name>
</geneLocation>
<feature type="transmembrane region" description="Helical" evidence="1">
    <location>
        <begin position="32"/>
        <end position="50"/>
    </location>
</feature>
<dbReference type="EMBL" id="MN961671">
    <property type="protein sequence ID" value="QIZ23343.1"/>
    <property type="molecule type" value="Genomic_DNA"/>
</dbReference>
<accession>A0A6H1Q8Q5</accession>
<dbReference type="AlphaFoldDB" id="A0A6H1Q8Q5"/>
<sequence>MQAHFMGSRPDGWLEKLAAEKARLRRKVRTRWILAGLGVLVVVGVVWGAFSWG</sequence>
<proteinExistence type="predicted"/>
<keyword evidence="2" id="KW-0614">Plasmid</keyword>
<name>A0A6H1Q8Q5_PSEAI</name>
<keyword evidence="1" id="KW-1133">Transmembrane helix</keyword>
<evidence type="ECO:0000256" key="1">
    <source>
        <dbReference type="SAM" id="Phobius"/>
    </source>
</evidence>